<dbReference type="Proteomes" id="UP001412067">
    <property type="component" value="Unassembled WGS sequence"/>
</dbReference>
<organism evidence="2 3">
    <name type="scientific">Platanthera guangdongensis</name>
    <dbReference type="NCBI Taxonomy" id="2320717"/>
    <lineage>
        <taxon>Eukaryota</taxon>
        <taxon>Viridiplantae</taxon>
        <taxon>Streptophyta</taxon>
        <taxon>Embryophyta</taxon>
        <taxon>Tracheophyta</taxon>
        <taxon>Spermatophyta</taxon>
        <taxon>Magnoliopsida</taxon>
        <taxon>Liliopsida</taxon>
        <taxon>Asparagales</taxon>
        <taxon>Orchidaceae</taxon>
        <taxon>Orchidoideae</taxon>
        <taxon>Orchideae</taxon>
        <taxon>Orchidinae</taxon>
        <taxon>Platanthera</taxon>
    </lineage>
</organism>
<dbReference type="InterPro" id="IPR008030">
    <property type="entry name" value="NmrA-like"/>
</dbReference>
<name>A0ABR2LQD2_9ASPA</name>
<dbReference type="SUPFAM" id="SSF51735">
    <property type="entry name" value="NAD(P)-binding Rossmann-fold domains"/>
    <property type="match status" value="1"/>
</dbReference>
<dbReference type="Gene3D" id="3.40.50.720">
    <property type="entry name" value="NAD(P)-binding Rossmann-like Domain"/>
    <property type="match status" value="1"/>
</dbReference>
<feature type="domain" description="NmrA-like" evidence="1">
    <location>
        <begin position="2"/>
        <end position="234"/>
    </location>
</feature>
<keyword evidence="3" id="KW-1185">Reference proteome</keyword>
<gene>
    <name evidence="2" type="ORF">KSP40_PGU020089</name>
</gene>
<protein>
    <recommendedName>
        <fullName evidence="1">NmrA-like domain-containing protein</fullName>
    </recommendedName>
</protein>
<evidence type="ECO:0000313" key="2">
    <source>
        <dbReference type="EMBL" id="KAK8947640.1"/>
    </source>
</evidence>
<dbReference type="Pfam" id="PF05368">
    <property type="entry name" value="NmrA"/>
    <property type="match status" value="1"/>
</dbReference>
<accession>A0ABR2LQD2</accession>
<evidence type="ECO:0000259" key="1">
    <source>
        <dbReference type="Pfam" id="PF05368"/>
    </source>
</evidence>
<dbReference type="PANTHER" id="PTHR43349:SF30">
    <property type="entry name" value="NMRA-LIKE DOMAIN-CONTAINING PROTEIN"/>
    <property type="match status" value="1"/>
</dbReference>
<dbReference type="EMBL" id="JBBWWR010000016">
    <property type="protein sequence ID" value="KAK8947640.1"/>
    <property type="molecule type" value="Genomic_DNA"/>
</dbReference>
<dbReference type="Gene3D" id="3.90.25.10">
    <property type="entry name" value="UDP-galactose 4-epimerase, domain 1"/>
    <property type="match status" value="1"/>
</dbReference>
<reference evidence="2 3" key="1">
    <citation type="journal article" date="2022" name="Nat. Plants">
        <title>Genomes of leafy and leafless Platanthera orchids illuminate the evolution of mycoheterotrophy.</title>
        <authorList>
            <person name="Li M.H."/>
            <person name="Liu K.W."/>
            <person name="Li Z."/>
            <person name="Lu H.C."/>
            <person name="Ye Q.L."/>
            <person name="Zhang D."/>
            <person name="Wang J.Y."/>
            <person name="Li Y.F."/>
            <person name="Zhong Z.M."/>
            <person name="Liu X."/>
            <person name="Yu X."/>
            <person name="Liu D.K."/>
            <person name="Tu X.D."/>
            <person name="Liu B."/>
            <person name="Hao Y."/>
            <person name="Liao X.Y."/>
            <person name="Jiang Y.T."/>
            <person name="Sun W.H."/>
            <person name="Chen J."/>
            <person name="Chen Y.Q."/>
            <person name="Ai Y."/>
            <person name="Zhai J.W."/>
            <person name="Wu S.S."/>
            <person name="Zhou Z."/>
            <person name="Hsiao Y.Y."/>
            <person name="Wu W.L."/>
            <person name="Chen Y.Y."/>
            <person name="Lin Y.F."/>
            <person name="Hsu J.L."/>
            <person name="Li C.Y."/>
            <person name="Wang Z.W."/>
            <person name="Zhao X."/>
            <person name="Zhong W.Y."/>
            <person name="Ma X.K."/>
            <person name="Ma L."/>
            <person name="Huang J."/>
            <person name="Chen G.Z."/>
            <person name="Huang M.Z."/>
            <person name="Huang L."/>
            <person name="Peng D.H."/>
            <person name="Luo Y.B."/>
            <person name="Zou S.Q."/>
            <person name="Chen S.P."/>
            <person name="Lan S."/>
            <person name="Tsai W.C."/>
            <person name="Van de Peer Y."/>
            <person name="Liu Z.J."/>
        </authorList>
    </citation>
    <scope>NUCLEOTIDE SEQUENCE [LARGE SCALE GENOMIC DNA]</scope>
    <source>
        <strain evidence="2">Lor288</strain>
    </source>
</reference>
<proteinExistence type="predicted"/>
<comment type="caution">
    <text evidence="2">The sequence shown here is derived from an EMBL/GenBank/DDBJ whole genome shotgun (WGS) entry which is preliminary data.</text>
</comment>
<dbReference type="InterPro" id="IPR036291">
    <property type="entry name" value="NAD(P)-bd_dom_sf"/>
</dbReference>
<dbReference type="InterPro" id="IPR050608">
    <property type="entry name" value="NmrA-type/Isoflavone_red_sf"/>
</dbReference>
<evidence type="ECO:0000313" key="3">
    <source>
        <dbReference type="Proteomes" id="UP001412067"/>
    </source>
</evidence>
<dbReference type="PANTHER" id="PTHR43349">
    <property type="entry name" value="PINORESINOL REDUCTASE-RELATED"/>
    <property type="match status" value="1"/>
</dbReference>
<sequence>MRKVDVVYSALGHHPIKELVDQALIISAIKEAGNIKRIKISEFGFEAERVQLLEPVNSVLEEKIKIREAVRKEGVPFTFVSSNFGATYFLPRLGQVEADGIPEAAVSILGDGNTKVIYVDERDIATYSIKAADDERTLNKTLYIRPPANIYTTYELVSLWETKKNKTLERIDVSEEEILKKIDEFPGQLPFFYAIAYAGFIKGQTTNFEIDPSIGVEASYLYRDVKYTTVEKYMDRFL</sequence>